<evidence type="ECO:0000313" key="4">
    <source>
        <dbReference type="Proteomes" id="UP001295423"/>
    </source>
</evidence>
<proteinExistence type="predicted"/>
<name>A0AAD2CXQ9_9STRA</name>
<feature type="non-terminal residue" evidence="3">
    <location>
        <position position="1"/>
    </location>
</feature>
<evidence type="ECO:0000313" key="3">
    <source>
        <dbReference type="EMBL" id="CAJ1940756.1"/>
    </source>
</evidence>
<accession>A0AAD2CXQ9</accession>
<sequence length="576" mass="66819">IKLVEAHAAEEGVTDLGTYSKRNGEIILDADLLAGVDPDELWDEDYVPADIVIPPVNDMNLRKNDAITDEELEELIEDAAEDILESRRIDDKRQHEYDEADRTVDRMLQRIKRRQEEDDEDDMDFVQDQQPESDIEMDMDDEELKDMIDEVAHELDRLSQPIEEETMFSVEDEDDDYEGEYDAEEIEELQEAEDEPQVYPDEEDDVCAGVRFEEVPVLSTTDDSNKDKKRRTQSGRSFYSNGVKYRPTDRNRTDRPRYGQTYSQRKKPKINLLKNRSAMRKKARLKRLRISLYQAIASKVKSQKKGEFWDDNVLNAETRRKITERAHNLMFQQSGTEKKATYNVDESLVISRVMQQICDEVYTRDGVSFIQQYYLNKGLKIFKERGKEAALKELDQLIKQSCWTPISIGELTESEKRKAVDAMMLLAEKNSGDIKGRFVYKGNETRDWLSREDTASPTASHEGICCTGVIDAHKGRCMMSMDIPNAFIQTLMPDLGDGEDRVIMKVTGLMVRYMIDLDPTYRDYVVYENGKRVIYVVILCAIYGMLQASLLWYRNLRASLEEYGFVFNRYDPCIAN</sequence>
<feature type="compositionally biased region" description="Basic and acidic residues" evidence="1">
    <location>
        <begin position="246"/>
        <end position="257"/>
    </location>
</feature>
<dbReference type="EMBL" id="CAKOGP040000953">
    <property type="protein sequence ID" value="CAJ1940756.1"/>
    <property type="molecule type" value="Genomic_DNA"/>
</dbReference>
<dbReference type="Proteomes" id="UP001295423">
    <property type="component" value="Unassembled WGS sequence"/>
</dbReference>
<organism evidence="3 4">
    <name type="scientific">Cylindrotheca closterium</name>
    <dbReference type="NCBI Taxonomy" id="2856"/>
    <lineage>
        <taxon>Eukaryota</taxon>
        <taxon>Sar</taxon>
        <taxon>Stramenopiles</taxon>
        <taxon>Ochrophyta</taxon>
        <taxon>Bacillariophyta</taxon>
        <taxon>Bacillariophyceae</taxon>
        <taxon>Bacillariophycidae</taxon>
        <taxon>Bacillariales</taxon>
        <taxon>Bacillariaceae</taxon>
        <taxon>Cylindrotheca</taxon>
    </lineage>
</organism>
<keyword evidence="2" id="KW-0812">Transmembrane</keyword>
<protein>
    <recommendedName>
        <fullName evidence="5">Reverse transcriptase Ty1/copia-type domain-containing protein</fullName>
    </recommendedName>
</protein>
<reference evidence="3" key="1">
    <citation type="submission" date="2023-08" db="EMBL/GenBank/DDBJ databases">
        <authorList>
            <person name="Audoor S."/>
            <person name="Bilcke G."/>
        </authorList>
    </citation>
    <scope>NUCLEOTIDE SEQUENCE</scope>
</reference>
<comment type="caution">
    <text evidence="3">The sequence shown here is derived from an EMBL/GenBank/DDBJ whole genome shotgun (WGS) entry which is preliminary data.</text>
</comment>
<feature type="non-terminal residue" evidence="3">
    <location>
        <position position="576"/>
    </location>
</feature>
<evidence type="ECO:0008006" key="5">
    <source>
        <dbReference type="Google" id="ProtNLM"/>
    </source>
</evidence>
<keyword evidence="2" id="KW-0472">Membrane</keyword>
<evidence type="ECO:0000256" key="2">
    <source>
        <dbReference type="SAM" id="Phobius"/>
    </source>
</evidence>
<keyword evidence="2" id="KW-1133">Transmembrane helix</keyword>
<dbReference type="AlphaFoldDB" id="A0AAD2CXQ9"/>
<gene>
    <name evidence="3" type="ORF">CYCCA115_LOCUS7203</name>
</gene>
<keyword evidence="4" id="KW-1185">Reference proteome</keyword>
<evidence type="ECO:0000256" key="1">
    <source>
        <dbReference type="SAM" id="MobiDB-lite"/>
    </source>
</evidence>
<feature type="region of interest" description="Disordered" evidence="1">
    <location>
        <begin position="218"/>
        <end position="265"/>
    </location>
</feature>
<feature type="transmembrane region" description="Helical" evidence="2">
    <location>
        <begin position="533"/>
        <end position="553"/>
    </location>
</feature>